<reference evidence="2 3" key="1">
    <citation type="submission" date="2019-11" db="EMBL/GenBank/DDBJ databases">
        <title>Pedobacter sp. HMF7647 Genome sequencing and assembly.</title>
        <authorList>
            <person name="Kang H."/>
            <person name="Kim H."/>
            <person name="Joh K."/>
        </authorList>
    </citation>
    <scope>NUCLEOTIDE SEQUENCE [LARGE SCALE GENOMIC DNA]</scope>
    <source>
        <strain evidence="2 3">HMF7647</strain>
    </source>
</reference>
<organism evidence="2 3">
    <name type="scientific">Hufsiella arboris</name>
    <dbReference type="NCBI Taxonomy" id="2695275"/>
    <lineage>
        <taxon>Bacteria</taxon>
        <taxon>Pseudomonadati</taxon>
        <taxon>Bacteroidota</taxon>
        <taxon>Sphingobacteriia</taxon>
        <taxon>Sphingobacteriales</taxon>
        <taxon>Sphingobacteriaceae</taxon>
        <taxon>Hufsiella</taxon>
    </lineage>
</organism>
<accession>A0A7K1Y6H3</accession>
<keyword evidence="3" id="KW-1185">Reference proteome</keyword>
<name>A0A7K1Y6H3_9SPHI</name>
<dbReference type="AlphaFoldDB" id="A0A7K1Y6H3"/>
<keyword evidence="1" id="KW-0472">Membrane</keyword>
<evidence type="ECO:0000256" key="1">
    <source>
        <dbReference type="SAM" id="Phobius"/>
    </source>
</evidence>
<dbReference type="EMBL" id="WVHT01000001">
    <property type="protein sequence ID" value="MXV49638.1"/>
    <property type="molecule type" value="Genomic_DNA"/>
</dbReference>
<feature type="transmembrane region" description="Helical" evidence="1">
    <location>
        <begin position="40"/>
        <end position="60"/>
    </location>
</feature>
<keyword evidence="1" id="KW-1133">Transmembrane helix</keyword>
<evidence type="ECO:0000313" key="3">
    <source>
        <dbReference type="Proteomes" id="UP000466586"/>
    </source>
</evidence>
<protein>
    <submittedName>
        <fullName evidence="2">Uncharacterized protein</fullName>
    </submittedName>
</protein>
<keyword evidence="1" id="KW-0812">Transmembrane</keyword>
<gene>
    <name evidence="2" type="ORF">GS399_01535</name>
</gene>
<proteinExistence type="predicted"/>
<feature type="transmembrane region" description="Helical" evidence="1">
    <location>
        <begin position="7"/>
        <end position="28"/>
    </location>
</feature>
<sequence>MKKLTPYNWVVISLVGFIVFLAFFYFIIRFTNQINLSPPVYFMLVIFIDLIATAFIGGALRSVAKYNMQMQNK</sequence>
<evidence type="ECO:0000313" key="2">
    <source>
        <dbReference type="EMBL" id="MXV49638.1"/>
    </source>
</evidence>
<dbReference type="Proteomes" id="UP000466586">
    <property type="component" value="Unassembled WGS sequence"/>
</dbReference>
<comment type="caution">
    <text evidence="2">The sequence shown here is derived from an EMBL/GenBank/DDBJ whole genome shotgun (WGS) entry which is preliminary data.</text>
</comment>
<dbReference type="RefSeq" id="WP_160842814.1">
    <property type="nucleotide sequence ID" value="NZ_WVHT01000001.1"/>
</dbReference>